<evidence type="ECO:0000313" key="2">
    <source>
        <dbReference type="EMBL" id="KAK2951434.1"/>
    </source>
</evidence>
<keyword evidence="2" id="KW-0418">Kinase</keyword>
<dbReference type="PANTHER" id="PTHR24348">
    <property type="entry name" value="SERINE/THREONINE-PROTEIN KINASE UNC-51-RELATED"/>
    <property type="match status" value="1"/>
</dbReference>
<dbReference type="SMART" id="SM00220">
    <property type="entry name" value="S_TKc"/>
    <property type="match status" value="1"/>
</dbReference>
<name>A0ABQ9XIZ1_9EUKA</name>
<dbReference type="PROSITE" id="PS50011">
    <property type="entry name" value="PROTEIN_KINASE_DOM"/>
    <property type="match status" value="1"/>
</dbReference>
<accession>A0ABQ9XIZ1</accession>
<proteinExistence type="predicted"/>
<protein>
    <submittedName>
        <fullName evidence="2">Serine/threonine-protein kinase H1 like protein</fullName>
        <ecNumber evidence="2">2.7.11.1</ecNumber>
    </submittedName>
</protein>
<dbReference type="Proteomes" id="UP001281761">
    <property type="component" value="Unassembled WGS sequence"/>
</dbReference>
<dbReference type="InterPro" id="IPR008271">
    <property type="entry name" value="Ser/Thr_kinase_AS"/>
</dbReference>
<dbReference type="EC" id="2.7.11.1" evidence="2"/>
<dbReference type="SUPFAM" id="SSF56112">
    <property type="entry name" value="Protein kinase-like (PK-like)"/>
    <property type="match status" value="1"/>
</dbReference>
<reference evidence="2 3" key="1">
    <citation type="journal article" date="2022" name="bioRxiv">
        <title>Genomics of Preaxostyla Flagellates Illuminates Evolutionary Transitions and the Path Towards Mitochondrial Loss.</title>
        <authorList>
            <person name="Novak L.V.F."/>
            <person name="Treitli S.C."/>
            <person name="Pyrih J."/>
            <person name="Halakuc P."/>
            <person name="Pipaliya S.V."/>
            <person name="Vacek V."/>
            <person name="Brzon O."/>
            <person name="Soukal P."/>
            <person name="Eme L."/>
            <person name="Dacks J.B."/>
            <person name="Karnkowska A."/>
            <person name="Elias M."/>
            <person name="Hampl V."/>
        </authorList>
    </citation>
    <scope>NUCLEOTIDE SEQUENCE [LARGE SCALE GENOMIC DNA]</scope>
    <source>
        <strain evidence="2">NAU3</strain>
        <tissue evidence="2">Gut</tissue>
    </source>
</reference>
<comment type="caution">
    <text evidence="2">The sequence shown here is derived from an EMBL/GenBank/DDBJ whole genome shotgun (WGS) entry which is preliminary data.</text>
</comment>
<dbReference type="EMBL" id="JARBJD010000118">
    <property type="protein sequence ID" value="KAK2951434.1"/>
    <property type="molecule type" value="Genomic_DNA"/>
</dbReference>
<evidence type="ECO:0000259" key="1">
    <source>
        <dbReference type="PROSITE" id="PS50011"/>
    </source>
</evidence>
<dbReference type="CDD" id="cd14014">
    <property type="entry name" value="STKc_PknB_like"/>
    <property type="match status" value="1"/>
</dbReference>
<gene>
    <name evidence="2" type="ORF">BLNAU_13591</name>
</gene>
<dbReference type="Pfam" id="PF00069">
    <property type="entry name" value="Pkinase"/>
    <property type="match status" value="1"/>
</dbReference>
<sequence length="418" mass="48318">MADLQTLQREGYGLIALKTIPRPKFSDGEIQAAQAMEHSPNKYIIRTRKIKQVDDFYLVVMEYADHGSLKSFMEQFGPFQEHDAGRFISNILEGLAALHEQNIMHRDMKPDNVLLHEDPDTKDLIAKITDFGLARSVPDQNLAVTHCGTPLYMAPEVCLDNKPYDIRADIWGVGIIFYELLTNSHPFPAKNLRDLLDMIKKPFSPIPYISQQCKDIDSLQDKLWTCHFSGNSKNDKDSFNSKFPSSHNQYHKLLRIRHKSHPYLKLLRLRSSPVIPFNHSHSTFVIDNLRRRQTIKHPVKPLQLQLTLHTNPVSPPLFLLIRPPNSYIPQITNCLTQHLSNNSQSIPLHQHFSLLKFTSIEIKNHPNHNLCRTCMLQKLHSSHLSLHHHQPLFLKSLCQTHMSSSLHRKNELKTLLYF</sequence>
<dbReference type="InterPro" id="IPR045269">
    <property type="entry name" value="Atg1-like"/>
</dbReference>
<feature type="domain" description="Protein kinase" evidence="1">
    <location>
        <begin position="1"/>
        <end position="264"/>
    </location>
</feature>
<dbReference type="PROSITE" id="PS00108">
    <property type="entry name" value="PROTEIN_KINASE_ST"/>
    <property type="match status" value="1"/>
</dbReference>
<dbReference type="Gene3D" id="1.10.510.10">
    <property type="entry name" value="Transferase(Phosphotransferase) domain 1"/>
    <property type="match status" value="1"/>
</dbReference>
<dbReference type="InterPro" id="IPR011009">
    <property type="entry name" value="Kinase-like_dom_sf"/>
</dbReference>
<dbReference type="InterPro" id="IPR000719">
    <property type="entry name" value="Prot_kinase_dom"/>
</dbReference>
<keyword evidence="2" id="KW-0808">Transferase</keyword>
<dbReference type="GO" id="GO:0004674">
    <property type="term" value="F:protein serine/threonine kinase activity"/>
    <property type="evidence" value="ECO:0007669"/>
    <property type="project" value="UniProtKB-EC"/>
</dbReference>
<organism evidence="2 3">
    <name type="scientific">Blattamonas nauphoetae</name>
    <dbReference type="NCBI Taxonomy" id="2049346"/>
    <lineage>
        <taxon>Eukaryota</taxon>
        <taxon>Metamonada</taxon>
        <taxon>Preaxostyla</taxon>
        <taxon>Oxymonadida</taxon>
        <taxon>Blattamonas</taxon>
    </lineage>
</organism>
<keyword evidence="3" id="KW-1185">Reference proteome</keyword>
<evidence type="ECO:0000313" key="3">
    <source>
        <dbReference type="Proteomes" id="UP001281761"/>
    </source>
</evidence>